<keyword evidence="4 7" id="KW-1133">Transmembrane helix</keyword>
<feature type="transmembrane region" description="Helical" evidence="7">
    <location>
        <begin position="108"/>
        <end position="130"/>
    </location>
</feature>
<dbReference type="EMBL" id="LSSL01000570">
    <property type="protein sequence ID" value="OLY84229.1"/>
    <property type="molecule type" value="Genomic_DNA"/>
</dbReference>
<feature type="transmembrane region" description="Helical" evidence="7">
    <location>
        <begin position="61"/>
        <end position="88"/>
    </location>
</feature>
<dbReference type="GO" id="GO:0046513">
    <property type="term" value="P:ceramide biosynthetic process"/>
    <property type="evidence" value="ECO:0007669"/>
    <property type="project" value="InterPro"/>
</dbReference>
<feature type="domain" description="TLC" evidence="8">
    <location>
        <begin position="143"/>
        <end position="357"/>
    </location>
</feature>
<evidence type="ECO:0000256" key="4">
    <source>
        <dbReference type="ARBA" id="ARBA00022989"/>
    </source>
</evidence>
<reference evidence="9 10" key="1">
    <citation type="journal article" date="2016" name="Mol. Biol. Evol.">
        <title>Genome-Wide Survey of Gut Fungi (Harpellales) Reveals the First Horizontally Transferred Ubiquitin Gene from a Mosquito Host.</title>
        <authorList>
            <person name="Wang Y."/>
            <person name="White M.M."/>
            <person name="Kvist S."/>
            <person name="Moncalvo J.M."/>
        </authorList>
    </citation>
    <scope>NUCLEOTIDE SEQUENCE [LARGE SCALE GENOMIC DNA]</scope>
    <source>
        <strain evidence="9 10">ALG-7-W6</strain>
    </source>
</reference>
<feature type="transmembrane region" description="Helical" evidence="7">
    <location>
        <begin position="269"/>
        <end position="289"/>
    </location>
</feature>
<evidence type="ECO:0000313" key="10">
    <source>
        <dbReference type="Proteomes" id="UP000187455"/>
    </source>
</evidence>
<evidence type="ECO:0000256" key="3">
    <source>
        <dbReference type="ARBA" id="ARBA00022692"/>
    </source>
</evidence>
<feature type="transmembrane region" description="Helical" evidence="7">
    <location>
        <begin position="221"/>
        <end position="249"/>
    </location>
</feature>
<keyword evidence="5 6" id="KW-0472">Membrane</keyword>
<name>A0A1R0H4Y3_9FUNG</name>
<organism evidence="9 10">
    <name type="scientific">Smittium mucronatum</name>
    <dbReference type="NCBI Taxonomy" id="133383"/>
    <lineage>
        <taxon>Eukaryota</taxon>
        <taxon>Fungi</taxon>
        <taxon>Fungi incertae sedis</taxon>
        <taxon>Zoopagomycota</taxon>
        <taxon>Kickxellomycotina</taxon>
        <taxon>Harpellomycetes</taxon>
        <taxon>Harpellales</taxon>
        <taxon>Legeriomycetaceae</taxon>
        <taxon>Smittium</taxon>
    </lineage>
</organism>
<comment type="subcellular location">
    <subcellularLocation>
        <location evidence="1">Membrane</location>
        <topology evidence="1">Multi-pass membrane protein</topology>
    </subcellularLocation>
</comment>
<keyword evidence="10" id="KW-1185">Reference proteome</keyword>
<evidence type="ECO:0000256" key="2">
    <source>
        <dbReference type="ARBA" id="ARBA00009808"/>
    </source>
</evidence>
<comment type="caution">
    <text evidence="9">The sequence shown here is derived from an EMBL/GenBank/DDBJ whole genome shotgun (WGS) entry which is preliminary data.</text>
</comment>
<keyword evidence="3 6" id="KW-0812">Transmembrane</keyword>
<dbReference type="GO" id="GO:0016020">
    <property type="term" value="C:membrane"/>
    <property type="evidence" value="ECO:0007669"/>
    <property type="project" value="UniProtKB-SubCell"/>
</dbReference>
<evidence type="ECO:0000256" key="6">
    <source>
        <dbReference type="PROSITE-ProRule" id="PRU00205"/>
    </source>
</evidence>
<dbReference type="PIRSF" id="PIRSF005225">
    <property type="entry name" value="LAG1_LAC1"/>
    <property type="match status" value="1"/>
</dbReference>
<dbReference type="Proteomes" id="UP000187455">
    <property type="component" value="Unassembled WGS sequence"/>
</dbReference>
<dbReference type="PROSITE" id="PS50922">
    <property type="entry name" value="TLC"/>
    <property type="match status" value="1"/>
</dbReference>
<dbReference type="PANTHER" id="PTHR12560">
    <property type="entry name" value="LONGEVITY ASSURANCE FACTOR 1 LAG1"/>
    <property type="match status" value="1"/>
</dbReference>
<feature type="transmembrane region" description="Helical" evidence="7">
    <location>
        <begin position="151"/>
        <end position="170"/>
    </location>
</feature>
<evidence type="ECO:0000259" key="8">
    <source>
        <dbReference type="PROSITE" id="PS50922"/>
    </source>
</evidence>
<feature type="transmembrane region" description="Helical" evidence="7">
    <location>
        <begin position="332"/>
        <end position="356"/>
    </location>
</feature>
<feature type="transmembrane region" description="Helical" evidence="7">
    <location>
        <begin position="196"/>
        <end position="214"/>
    </location>
</feature>
<sequence length="369" mass="42794">MKSVPSAILRRSLSKDGKSRSLVSDCDQDTLCEAKQYLSAKSIRNAAERTFYEKQLQIETLVSYGSGFILGALYLLHLLGFTTASMFFDMHYQVSGTEYVYNKGLKDFYYFSFLFLSLLFFRSTFALRFGRNLAVSLGIKRFKTINRFTEQFYGMVMAAVSFVFGIYLYLKFPQFLRLDTAWTSYPIIEMPQLIKFYYLYQAAFWSTALFYIFIEQRRSDFLAMLVHHIVTISLIAGSYLFNYSAIGIIIHVTMDFVDIFLPLAKLFKYLNYTTATNVAFAFMAISWVVTRHIIFLRIIINIAFESLGYIQFNYDPLNGVYATPNIQNVFTLFLVILQILCYVWLYSIVLIIIDAVNGKVLDDVRSEEE</sequence>
<keyword evidence="9" id="KW-0012">Acyltransferase</keyword>
<dbReference type="PANTHER" id="PTHR12560:SF0">
    <property type="entry name" value="LD18904P"/>
    <property type="match status" value="1"/>
</dbReference>
<dbReference type="OrthoDB" id="537032at2759"/>
<accession>A0A1R0H4Y3</accession>
<dbReference type="InterPro" id="IPR006634">
    <property type="entry name" value="TLC-dom"/>
</dbReference>
<dbReference type="GO" id="GO:0050291">
    <property type="term" value="F:sphingosine N-acyltransferase activity"/>
    <property type="evidence" value="ECO:0007669"/>
    <property type="project" value="InterPro"/>
</dbReference>
<evidence type="ECO:0000256" key="5">
    <source>
        <dbReference type="ARBA" id="ARBA00023136"/>
    </source>
</evidence>
<comment type="similarity">
    <text evidence="2">Belongs to the sphingosine N-acyltransferase family.</text>
</comment>
<keyword evidence="9" id="KW-0808">Transferase</keyword>
<dbReference type="STRING" id="133383.A0A1R0H4Y3"/>
<protein>
    <submittedName>
        <fullName evidence="9">Sphingosine N-acyltransferase lag1</fullName>
    </submittedName>
</protein>
<dbReference type="AlphaFoldDB" id="A0A1R0H4Y3"/>
<dbReference type="SMART" id="SM00724">
    <property type="entry name" value="TLC"/>
    <property type="match status" value="1"/>
</dbReference>
<feature type="transmembrane region" description="Helical" evidence="7">
    <location>
        <begin position="294"/>
        <end position="312"/>
    </location>
</feature>
<proteinExistence type="inferred from homology"/>
<dbReference type="Pfam" id="PF03798">
    <property type="entry name" value="TRAM_LAG1_CLN8"/>
    <property type="match status" value="1"/>
</dbReference>
<gene>
    <name evidence="9" type="ORF">AYI68_g1606</name>
</gene>
<dbReference type="InterPro" id="IPR016439">
    <property type="entry name" value="Lag1/Lac1-like"/>
</dbReference>
<evidence type="ECO:0000313" key="9">
    <source>
        <dbReference type="EMBL" id="OLY84229.1"/>
    </source>
</evidence>
<evidence type="ECO:0000256" key="1">
    <source>
        <dbReference type="ARBA" id="ARBA00004141"/>
    </source>
</evidence>
<evidence type="ECO:0000256" key="7">
    <source>
        <dbReference type="SAM" id="Phobius"/>
    </source>
</evidence>